<dbReference type="Proteomes" id="UP000807825">
    <property type="component" value="Unassembled WGS sequence"/>
</dbReference>
<dbReference type="SUPFAM" id="SSF90123">
    <property type="entry name" value="ABC transporter transmembrane region"/>
    <property type="match status" value="1"/>
</dbReference>
<feature type="domain" description="ABC transporter" evidence="9">
    <location>
        <begin position="354"/>
        <end position="575"/>
    </location>
</feature>
<dbReference type="Gene3D" id="1.20.1560.10">
    <property type="entry name" value="ABC transporter type 1, transmembrane domain"/>
    <property type="match status" value="1"/>
</dbReference>
<dbReference type="EMBL" id="JACRDE010000485">
    <property type="protein sequence ID" value="MBI5251482.1"/>
    <property type="molecule type" value="Genomic_DNA"/>
</dbReference>
<feature type="transmembrane region" description="Helical" evidence="8">
    <location>
        <begin position="23"/>
        <end position="51"/>
    </location>
</feature>
<dbReference type="PANTHER" id="PTHR24221">
    <property type="entry name" value="ATP-BINDING CASSETTE SUB-FAMILY B"/>
    <property type="match status" value="1"/>
</dbReference>
<feature type="domain" description="ABC transmembrane type-1" evidence="10">
    <location>
        <begin position="23"/>
        <end position="320"/>
    </location>
</feature>
<organism evidence="11 12">
    <name type="scientific">Desulfomonile tiedjei</name>
    <dbReference type="NCBI Taxonomy" id="2358"/>
    <lineage>
        <taxon>Bacteria</taxon>
        <taxon>Pseudomonadati</taxon>
        <taxon>Thermodesulfobacteriota</taxon>
        <taxon>Desulfomonilia</taxon>
        <taxon>Desulfomonilales</taxon>
        <taxon>Desulfomonilaceae</taxon>
        <taxon>Desulfomonile</taxon>
    </lineage>
</organism>
<dbReference type="PROSITE" id="PS50929">
    <property type="entry name" value="ABC_TM1F"/>
    <property type="match status" value="1"/>
</dbReference>
<dbReference type="InterPro" id="IPR039421">
    <property type="entry name" value="Type_1_exporter"/>
</dbReference>
<proteinExistence type="predicted"/>
<feature type="coiled-coil region" evidence="7">
    <location>
        <begin position="318"/>
        <end position="345"/>
    </location>
</feature>
<dbReference type="InterPro" id="IPR011527">
    <property type="entry name" value="ABC1_TM_dom"/>
</dbReference>
<evidence type="ECO:0000256" key="4">
    <source>
        <dbReference type="ARBA" id="ARBA00022840"/>
    </source>
</evidence>
<feature type="transmembrane region" description="Helical" evidence="8">
    <location>
        <begin position="156"/>
        <end position="176"/>
    </location>
</feature>
<accession>A0A9D6V9L8</accession>
<evidence type="ECO:0000256" key="6">
    <source>
        <dbReference type="ARBA" id="ARBA00023136"/>
    </source>
</evidence>
<dbReference type="SUPFAM" id="SSF52540">
    <property type="entry name" value="P-loop containing nucleoside triphosphate hydrolases"/>
    <property type="match status" value="1"/>
</dbReference>
<dbReference type="InterPro" id="IPR036640">
    <property type="entry name" value="ABC1_TM_sf"/>
</dbReference>
<dbReference type="SMART" id="SM00382">
    <property type="entry name" value="AAA"/>
    <property type="match status" value="1"/>
</dbReference>
<evidence type="ECO:0000256" key="2">
    <source>
        <dbReference type="ARBA" id="ARBA00022692"/>
    </source>
</evidence>
<feature type="transmembrane region" description="Helical" evidence="8">
    <location>
        <begin position="271"/>
        <end position="289"/>
    </location>
</feature>
<comment type="subcellular location">
    <subcellularLocation>
        <location evidence="1">Cell membrane</location>
        <topology evidence="1">Multi-pass membrane protein</topology>
    </subcellularLocation>
</comment>
<comment type="caution">
    <text evidence="11">The sequence shown here is derived from an EMBL/GenBank/DDBJ whole genome shotgun (WGS) entry which is preliminary data.</text>
</comment>
<dbReference type="PROSITE" id="PS00211">
    <property type="entry name" value="ABC_TRANSPORTER_1"/>
    <property type="match status" value="1"/>
</dbReference>
<evidence type="ECO:0000256" key="7">
    <source>
        <dbReference type="SAM" id="Coils"/>
    </source>
</evidence>
<evidence type="ECO:0000256" key="8">
    <source>
        <dbReference type="SAM" id="Phobius"/>
    </source>
</evidence>
<dbReference type="GO" id="GO:0005886">
    <property type="term" value="C:plasma membrane"/>
    <property type="evidence" value="ECO:0007669"/>
    <property type="project" value="UniProtKB-SubCell"/>
</dbReference>
<reference evidence="11" key="1">
    <citation type="submission" date="2020-07" db="EMBL/GenBank/DDBJ databases">
        <title>Huge and variable diversity of episymbiotic CPR bacteria and DPANN archaea in groundwater ecosystems.</title>
        <authorList>
            <person name="He C.Y."/>
            <person name="Keren R."/>
            <person name="Whittaker M."/>
            <person name="Farag I.F."/>
            <person name="Doudna J."/>
            <person name="Cate J.H.D."/>
            <person name="Banfield J.F."/>
        </authorList>
    </citation>
    <scope>NUCLEOTIDE SEQUENCE</scope>
    <source>
        <strain evidence="11">NC_groundwater_1664_Pr3_B-0.1um_52_9</strain>
    </source>
</reference>
<gene>
    <name evidence="11" type="ORF">HY912_18490</name>
</gene>
<feature type="transmembrane region" description="Helical" evidence="8">
    <location>
        <begin position="80"/>
        <end position="100"/>
    </location>
</feature>
<evidence type="ECO:0000256" key="3">
    <source>
        <dbReference type="ARBA" id="ARBA00022741"/>
    </source>
</evidence>
<dbReference type="InterPro" id="IPR017871">
    <property type="entry name" value="ABC_transporter-like_CS"/>
</dbReference>
<name>A0A9D6V9L8_9BACT</name>
<keyword evidence="3" id="KW-0547">Nucleotide-binding</keyword>
<dbReference type="PANTHER" id="PTHR24221:SF654">
    <property type="entry name" value="ATP-BINDING CASSETTE SUB-FAMILY B MEMBER 6"/>
    <property type="match status" value="1"/>
</dbReference>
<keyword evidence="7" id="KW-0175">Coiled coil</keyword>
<evidence type="ECO:0000313" key="11">
    <source>
        <dbReference type="EMBL" id="MBI5251482.1"/>
    </source>
</evidence>
<dbReference type="AlphaFoldDB" id="A0A9D6V9L8"/>
<keyword evidence="5 8" id="KW-1133">Transmembrane helix</keyword>
<dbReference type="InterPro" id="IPR027417">
    <property type="entry name" value="P-loop_NTPase"/>
</dbReference>
<dbReference type="Pfam" id="PF00664">
    <property type="entry name" value="ABC_membrane"/>
    <property type="match status" value="1"/>
</dbReference>
<dbReference type="Pfam" id="PF00005">
    <property type="entry name" value="ABC_tran"/>
    <property type="match status" value="1"/>
</dbReference>
<dbReference type="GO" id="GO:0016887">
    <property type="term" value="F:ATP hydrolysis activity"/>
    <property type="evidence" value="ECO:0007669"/>
    <property type="project" value="InterPro"/>
</dbReference>
<evidence type="ECO:0000259" key="9">
    <source>
        <dbReference type="PROSITE" id="PS50893"/>
    </source>
</evidence>
<evidence type="ECO:0000256" key="5">
    <source>
        <dbReference type="ARBA" id="ARBA00022989"/>
    </source>
</evidence>
<evidence type="ECO:0000313" key="12">
    <source>
        <dbReference type="Proteomes" id="UP000807825"/>
    </source>
</evidence>
<evidence type="ECO:0000256" key="1">
    <source>
        <dbReference type="ARBA" id="ARBA00004651"/>
    </source>
</evidence>
<dbReference type="InterPro" id="IPR003439">
    <property type="entry name" value="ABC_transporter-like_ATP-bd"/>
</dbReference>
<dbReference type="GO" id="GO:0140359">
    <property type="term" value="F:ABC-type transporter activity"/>
    <property type="evidence" value="ECO:0007669"/>
    <property type="project" value="InterPro"/>
</dbReference>
<dbReference type="Gene3D" id="3.40.50.300">
    <property type="entry name" value="P-loop containing nucleotide triphosphate hydrolases"/>
    <property type="match status" value="1"/>
</dbReference>
<dbReference type="InterPro" id="IPR003593">
    <property type="entry name" value="AAA+_ATPase"/>
</dbReference>
<dbReference type="GO" id="GO:0005524">
    <property type="term" value="F:ATP binding"/>
    <property type="evidence" value="ECO:0007669"/>
    <property type="project" value="UniProtKB-KW"/>
</dbReference>
<evidence type="ECO:0000259" key="10">
    <source>
        <dbReference type="PROSITE" id="PS50929"/>
    </source>
</evidence>
<keyword evidence="6 8" id="KW-0472">Membrane</keyword>
<dbReference type="PROSITE" id="PS50893">
    <property type="entry name" value="ABC_TRANSPORTER_2"/>
    <property type="match status" value="1"/>
</dbReference>
<dbReference type="GO" id="GO:0034040">
    <property type="term" value="F:ATPase-coupled lipid transmembrane transporter activity"/>
    <property type="evidence" value="ECO:0007669"/>
    <property type="project" value="TreeGrafter"/>
</dbReference>
<keyword evidence="2 8" id="KW-0812">Transmembrane</keyword>
<feature type="transmembrane region" description="Helical" evidence="8">
    <location>
        <begin position="182"/>
        <end position="199"/>
    </location>
</feature>
<sequence length="580" mass="63495">MTDESWSTNFVRSLFFAYPRRSAIASFCLILSGLAEGVGVASLLPVLYLVLGRDPYSGKELGSLVAKAFSMVGLEPTFEILLVLMVCMMLVKGVLVLLSLREVGYTVAHVEADLRLSLIRSLMNARWQHFVTLHDGAIANAITNEAERAAYGYRRICFIIGCAVQLLVYAFISLVVSWQMTIFAAVAGLTVAALLTRFVRITREAGISQTNLLRSVSARLVDGLRCLKPLKAMACEQLLGPFLESEINELKVARRKEIFGIEARHALNEPVVTVLLALGLFMAVTYWNADLEAMIVLGLVFWRGLGRVDAIQGQIQELARVESALRSLRTTTEQARQEKEKYTGKTQPSLRTAIALRDVSFSYSDRSVTNNLTLTIPVNSFTALMGPSGIGKTTLADIVAGLLPPQSGLVCVDGVALSDLDMRAWRSMIGYVPQDTVLFHDSVFVNVALGSRDVTVPDVEAALKSAEAWDFVSEMPQGIHTLVGERGSMLSGGQRQRIAIARALVRKPKLLILDEVTSALDPETETAICATLQKLKGTCTIFAISHQRALVNVADHVYVMSRNGLDSCEPNAIEHWKTAY</sequence>
<protein>
    <submittedName>
        <fullName evidence="11">ABC transporter ATP-binding protein</fullName>
    </submittedName>
</protein>
<keyword evidence="4 11" id="KW-0067">ATP-binding</keyword>